<protein>
    <submittedName>
        <fullName evidence="1">Uncharacterized protein</fullName>
    </submittedName>
</protein>
<accession>A0ACB1AY15</accession>
<name>A0ACB1AY15_MELEN</name>
<gene>
    <name evidence="1" type="ORF">MENTE1834_LOCUS44712</name>
</gene>
<sequence>MQTLFFYSNKYFLNSFLSIFFFTPLSANIVPVVPTVAIPTKYNRPPLFVYNPPSESPVVTPL</sequence>
<reference evidence="1" key="1">
    <citation type="submission" date="2023-11" db="EMBL/GenBank/DDBJ databases">
        <authorList>
            <person name="Poullet M."/>
        </authorList>
    </citation>
    <scope>NUCLEOTIDE SEQUENCE</scope>
    <source>
        <strain evidence="1">E1834</strain>
    </source>
</reference>
<evidence type="ECO:0000313" key="1">
    <source>
        <dbReference type="EMBL" id="CAK5111637.1"/>
    </source>
</evidence>
<evidence type="ECO:0000313" key="2">
    <source>
        <dbReference type="Proteomes" id="UP001497535"/>
    </source>
</evidence>
<keyword evidence="2" id="KW-1185">Reference proteome</keyword>
<proteinExistence type="predicted"/>
<dbReference type="Proteomes" id="UP001497535">
    <property type="component" value="Unassembled WGS sequence"/>
</dbReference>
<organism evidence="1 2">
    <name type="scientific">Meloidogyne enterolobii</name>
    <name type="common">Root-knot nematode worm</name>
    <name type="synonym">Meloidogyne mayaguensis</name>
    <dbReference type="NCBI Taxonomy" id="390850"/>
    <lineage>
        <taxon>Eukaryota</taxon>
        <taxon>Metazoa</taxon>
        <taxon>Ecdysozoa</taxon>
        <taxon>Nematoda</taxon>
        <taxon>Chromadorea</taxon>
        <taxon>Rhabditida</taxon>
        <taxon>Tylenchina</taxon>
        <taxon>Tylenchomorpha</taxon>
        <taxon>Tylenchoidea</taxon>
        <taxon>Meloidogynidae</taxon>
        <taxon>Meloidogyninae</taxon>
        <taxon>Meloidogyne</taxon>
    </lineage>
</organism>
<dbReference type="EMBL" id="CAVMJV010000139">
    <property type="protein sequence ID" value="CAK5111637.1"/>
    <property type="molecule type" value="Genomic_DNA"/>
</dbReference>
<comment type="caution">
    <text evidence="1">The sequence shown here is derived from an EMBL/GenBank/DDBJ whole genome shotgun (WGS) entry which is preliminary data.</text>
</comment>